<feature type="domain" description="TonB-dependent receptor plug" evidence="16">
    <location>
        <begin position="116"/>
        <end position="223"/>
    </location>
</feature>
<keyword evidence="10 12" id="KW-0472">Membrane</keyword>
<comment type="similarity">
    <text evidence="12 13">Belongs to the TonB-dependent receptor family.</text>
</comment>
<dbReference type="GO" id="GO:0009279">
    <property type="term" value="C:cell outer membrane"/>
    <property type="evidence" value="ECO:0007669"/>
    <property type="project" value="UniProtKB-SubCell"/>
</dbReference>
<keyword evidence="17" id="KW-0675">Receptor</keyword>
<evidence type="ECO:0000256" key="12">
    <source>
        <dbReference type="PROSITE-ProRule" id="PRU01360"/>
    </source>
</evidence>
<keyword evidence="4" id="KW-0410">Iron transport</keyword>
<evidence type="ECO:0000256" key="10">
    <source>
        <dbReference type="ARBA" id="ARBA00023136"/>
    </source>
</evidence>
<evidence type="ECO:0000256" key="5">
    <source>
        <dbReference type="ARBA" id="ARBA00022692"/>
    </source>
</evidence>
<reference evidence="17" key="1">
    <citation type="journal article" date="2015" name="Genome Announc.">
        <title>Draft Genome Sequence of Bacteroidales Strain TBC1, a Novel Isolate from a Methanogenic Wastewater Treatment System.</title>
        <authorList>
            <person name="Tourlousse D.M."/>
            <person name="Matsuura N."/>
            <person name="Sun L."/>
            <person name="Toyonaga M."/>
            <person name="Kuroda K."/>
            <person name="Ohashi A."/>
            <person name="Cruz R."/>
            <person name="Yamaguchi T."/>
            <person name="Sekiguchi Y."/>
        </authorList>
    </citation>
    <scope>NUCLEOTIDE SEQUENCE [LARGE SCALE GENOMIC DNA]</scope>
    <source>
        <strain evidence="17">TBC1</strain>
    </source>
</reference>
<feature type="domain" description="TonB-dependent receptor-like beta-barrel" evidence="15">
    <location>
        <begin position="328"/>
        <end position="762"/>
    </location>
</feature>
<dbReference type="GO" id="GO:0030246">
    <property type="term" value="F:carbohydrate binding"/>
    <property type="evidence" value="ECO:0007669"/>
    <property type="project" value="InterPro"/>
</dbReference>
<gene>
    <name evidence="17" type="ORF">TBC1_12666</name>
</gene>
<name>A0A0S7BV86_9BACT</name>
<dbReference type="Pfam" id="PF07715">
    <property type="entry name" value="Plug"/>
    <property type="match status" value="1"/>
</dbReference>
<dbReference type="AlphaFoldDB" id="A0A0S7BV86"/>
<evidence type="ECO:0000256" key="1">
    <source>
        <dbReference type="ARBA" id="ARBA00004571"/>
    </source>
</evidence>
<evidence type="ECO:0000256" key="6">
    <source>
        <dbReference type="ARBA" id="ARBA00022729"/>
    </source>
</evidence>
<keyword evidence="11 12" id="KW-0998">Cell outer membrane</keyword>
<comment type="subcellular location">
    <subcellularLocation>
        <location evidence="1 12">Cell outer membrane</location>
        <topology evidence="1 12">Multi-pass membrane protein</topology>
    </subcellularLocation>
</comment>
<keyword evidence="8" id="KW-0406">Ion transport</keyword>
<sequence length="804" mass="89810">MKLRLLPALLVLLPFLSMAQLTLKGRVIDEQTASPLQGAHLRLNNRLVKTTTDAKGMFEINDLKAGSYKLKVTFLGYRVWEAYFELEASKSMLISLEQAPVLTQETIITATRAGDKTPVTYQNLSGKEISKNNQGRDIPSLLEQMPATVVTSDAGTGIGYTGIRIRGTDMNRINITVNGIPLNDAESHSVFWVNMPDFASSTGSLQVQRGVGTSTNGAAAFGASINLLTEAPAPEAYGEVSSAAGSFNTFRNTVQAGTGLMKGKWAVDARLSKLSSDGYIDRAFSDLKSFYVSGGYFGANTILKVNVFSGKEITYQAWDGIPSDILKTNRTYNGIGYYKDYLGNEHFYENETDNYQQDHYQIMLSQRLGGNLTGNIALHYTRGFGYYEQFKDDEDLTDYLVAPVPVPGNDTLLITQSDLIRRKYLDNDFYGFTWSVNYEKQKLSLTAGGSGNRYEGLHFGEIIWAEFAGTAGYNHRWYEGTGDKKDLNFFVKSIYQAGSRLSLYGDLQLRGIQYALDGRDDDQRDITQSHDFLFFNPKAGIHYALNQYGSIYAGFAVANREPNRDNYTDADPSKPAPVAETLFDYELGYNYHKNNLKFTANLYYMHYRDQLVLTGAINDVGAPVMTNVPLSFRTGLEISSQYMLTENLQASANLTVSSNKIKNFTEYVDDWDNWGSQIENSIGSTDIAFSPDMVAGAAINWAIIKNFDLMINGKYVSRQYIDNTSSPDRSLDPYFVSNLRLGYTVKPAFVRQIEFSLNINNLFNAEYETNAWIYRYYSEGTYGVLDGFFPQAGINFMAGLTLKL</sequence>
<dbReference type="InterPro" id="IPR012910">
    <property type="entry name" value="Plug_dom"/>
</dbReference>
<dbReference type="Pfam" id="PF13715">
    <property type="entry name" value="CarbopepD_reg_2"/>
    <property type="match status" value="1"/>
</dbReference>
<evidence type="ECO:0000256" key="3">
    <source>
        <dbReference type="ARBA" id="ARBA00022452"/>
    </source>
</evidence>
<evidence type="ECO:0000256" key="2">
    <source>
        <dbReference type="ARBA" id="ARBA00022448"/>
    </source>
</evidence>
<dbReference type="InterPro" id="IPR037066">
    <property type="entry name" value="Plug_dom_sf"/>
</dbReference>
<accession>A0A0S7BV86</accession>
<keyword evidence="18" id="KW-1185">Reference proteome</keyword>
<evidence type="ECO:0000256" key="4">
    <source>
        <dbReference type="ARBA" id="ARBA00022496"/>
    </source>
</evidence>
<organism evidence="17">
    <name type="scientific">Lentimicrobium saccharophilum</name>
    <dbReference type="NCBI Taxonomy" id="1678841"/>
    <lineage>
        <taxon>Bacteria</taxon>
        <taxon>Pseudomonadati</taxon>
        <taxon>Bacteroidota</taxon>
        <taxon>Bacteroidia</taxon>
        <taxon>Bacteroidales</taxon>
        <taxon>Lentimicrobiaceae</taxon>
        <taxon>Lentimicrobium</taxon>
    </lineage>
</organism>
<dbReference type="InterPro" id="IPR000531">
    <property type="entry name" value="Beta-barrel_TonB"/>
</dbReference>
<evidence type="ECO:0000313" key="18">
    <source>
        <dbReference type="Proteomes" id="UP000053091"/>
    </source>
</evidence>
<dbReference type="Gene3D" id="2.170.130.10">
    <property type="entry name" value="TonB-dependent receptor, plug domain"/>
    <property type="match status" value="1"/>
</dbReference>
<evidence type="ECO:0000256" key="9">
    <source>
        <dbReference type="ARBA" id="ARBA00023077"/>
    </source>
</evidence>
<keyword evidence="6 14" id="KW-0732">Signal</keyword>
<dbReference type="Proteomes" id="UP000053091">
    <property type="component" value="Unassembled WGS sequence"/>
</dbReference>
<dbReference type="OrthoDB" id="9761152at2"/>
<evidence type="ECO:0000259" key="15">
    <source>
        <dbReference type="Pfam" id="PF00593"/>
    </source>
</evidence>
<dbReference type="GO" id="GO:0015344">
    <property type="term" value="F:siderophore uptake transmembrane transporter activity"/>
    <property type="evidence" value="ECO:0007669"/>
    <property type="project" value="TreeGrafter"/>
</dbReference>
<evidence type="ECO:0000256" key="13">
    <source>
        <dbReference type="RuleBase" id="RU003357"/>
    </source>
</evidence>
<dbReference type="InterPro" id="IPR039426">
    <property type="entry name" value="TonB-dep_rcpt-like"/>
</dbReference>
<evidence type="ECO:0000313" key="17">
    <source>
        <dbReference type="EMBL" id="GAP44853.1"/>
    </source>
</evidence>
<protein>
    <submittedName>
        <fullName evidence="17">Outer membrane receptor proteins, mostly Fe transport</fullName>
    </submittedName>
</protein>
<dbReference type="PANTHER" id="PTHR32552">
    <property type="entry name" value="FERRICHROME IRON RECEPTOR-RELATED"/>
    <property type="match status" value="1"/>
</dbReference>
<dbReference type="EMBL" id="DF968183">
    <property type="protein sequence ID" value="GAP44853.1"/>
    <property type="molecule type" value="Genomic_DNA"/>
</dbReference>
<evidence type="ECO:0000256" key="8">
    <source>
        <dbReference type="ARBA" id="ARBA00023065"/>
    </source>
</evidence>
<dbReference type="Pfam" id="PF00593">
    <property type="entry name" value="TonB_dep_Rec_b-barrel"/>
    <property type="match status" value="1"/>
</dbReference>
<keyword evidence="3 12" id="KW-1134">Transmembrane beta strand</keyword>
<feature type="signal peptide" evidence="14">
    <location>
        <begin position="1"/>
        <end position="19"/>
    </location>
</feature>
<keyword evidence="9 13" id="KW-0798">TonB box</keyword>
<feature type="chain" id="PRO_5006633197" evidence="14">
    <location>
        <begin position="20"/>
        <end position="804"/>
    </location>
</feature>
<dbReference type="PANTHER" id="PTHR32552:SF68">
    <property type="entry name" value="FERRICHROME OUTER MEMBRANE TRANSPORTER_PHAGE RECEPTOR"/>
    <property type="match status" value="1"/>
</dbReference>
<dbReference type="SUPFAM" id="SSF49452">
    <property type="entry name" value="Starch-binding domain-like"/>
    <property type="match status" value="1"/>
</dbReference>
<dbReference type="PATRIC" id="fig|1678841.3.peg.3412"/>
<dbReference type="Gene3D" id="2.60.40.1120">
    <property type="entry name" value="Carboxypeptidase-like, regulatory domain"/>
    <property type="match status" value="1"/>
</dbReference>
<dbReference type="PROSITE" id="PS52016">
    <property type="entry name" value="TONB_DEPENDENT_REC_3"/>
    <property type="match status" value="1"/>
</dbReference>
<evidence type="ECO:0000259" key="16">
    <source>
        <dbReference type="Pfam" id="PF07715"/>
    </source>
</evidence>
<evidence type="ECO:0000256" key="7">
    <source>
        <dbReference type="ARBA" id="ARBA00023004"/>
    </source>
</evidence>
<dbReference type="Gene3D" id="2.40.170.20">
    <property type="entry name" value="TonB-dependent receptor, beta-barrel domain"/>
    <property type="match status" value="1"/>
</dbReference>
<dbReference type="InterPro" id="IPR036942">
    <property type="entry name" value="Beta-barrel_TonB_sf"/>
</dbReference>
<dbReference type="STRING" id="1678841.TBC1_12666"/>
<evidence type="ECO:0000256" key="11">
    <source>
        <dbReference type="ARBA" id="ARBA00023237"/>
    </source>
</evidence>
<keyword evidence="5 12" id="KW-0812">Transmembrane</keyword>
<keyword evidence="7" id="KW-0408">Iron</keyword>
<keyword evidence="2 12" id="KW-0813">Transport</keyword>
<dbReference type="RefSeq" id="WP_062044761.1">
    <property type="nucleotide sequence ID" value="NZ_DF968183.1"/>
</dbReference>
<proteinExistence type="inferred from homology"/>
<dbReference type="SUPFAM" id="SSF56935">
    <property type="entry name" value="Porins"/>
    <property type="match status" value="1"/>
</dbReference>
<evidence type="ECO:0000256" key="14">
    <source>
        <dbReference type="SAM" id="SignalP"/>
    </source>
</evidence>
<dbReference type="InterPro" id="IPR013784">
    <property type="entry name" value="Carb-bd-like_fold"/>
</dbReference>